<sequence>MFDNIRRFKNRHWRNENFKPERKYLQTHLSKHFGRRTPRKCFICHCPNPFSHNSLENQEKVESQPERPSTSEVHTCSVIPQKGLHLRDITLGE</sequence>
<name>A0A8X6NBE3_NEPPI</name>
<dbReference type="OrthoDB" id="6466362at2759"/>
<keyword evidence="3" id="KW-1185">Reference proteome</keyword>
<proteinExistence type="predicted"/>
<feature type="region of interest" description="Disordered" evidence="1">
    <location>
        <begin position="51"/>
        <end position="74"/>
    </location>
</feature>
<evidence type="ECO:0000313" key="3">
    <source>
        <dbReference type="Proteomes" id="UP000887013"/>
    </source>
</evidence>
<dbReference type="EMBL" id="BMAW01056054">
    <property type="protein sequence ID" value="GFT04059.1"/>
    <property type="molecule type" value="Genomic_DNA"/>
</dbReference>
<organism evidence="2 3">
    <name type="scientific">Nephila pilipes</name>
    <name type="common">Giant wood spider</name>
    <name type="synonym">Nephila maculata</name>
    <dbReference type="NCBI Taxonomy" id="299642"/>
    <lineage>
        <taxon>Eukaryota</taxon>
        <taxon>Metazoa</taxon>
        <taxon>Ecdysozoa</taxon>
        <taxon>Arthropoda</taxon>
        <taxon>Chelicerata</taxon>
        <taxon>Arachnida</taxon>
        <taxon>Araneae</taxon>
        <taxon>Araneomorphae</taxon>
        <taxon>Entelegynae</taxon>
        <taxon>Araneoidea</taxon>
        <taxon>Nephilidae</taxon>
        <taxon>Nephila</taxon>
    </lineage>
</organism>
<reference evidence="2" key="1">
    <citation type="submission" date="2020-08" db="EMBL/GenBank/DDBJ databases">
        <title>Multicomponent nature underlies the extraordinary mechanical properties of spider dragline silk.</title>
        <authorList>
            <person name="Kono N."/>
            <person name="Nakamura H."/>
            <person name="Mori M."/>
            <person name="Yoshida Y."/>
            <person name="Ohtoshi R."/>
            <person name="Malay A.D."/>
            <person name="Moran D.A.P."/>
            <person name="Tomita M."/>
            <person name="Numata K."/>
            <person name="Arakawa K."/>
        </authorList>
    </citation>
    <scope>NUCLEOTIDE SEQUENCE</scope>
</reference>
<comment type="caution">
    <text evidence="2">The sequence shown here is derived from an EMBL/GenBank/DDBJ whole genome shotgun (WGS) entry which is preliminary data.</text>
</comment>
<accession>A0A8X6NBE3</accession>
<evidence type="ECO:0000256" key="1">
    <source>
        <dbReference type="SAM" id="MobiDB-lite"/>
    </source>
</evidence>
<dbReference type="Proteomes" id="UP000887013">
    <property type="component" value="Unassembled WGS sequence"/>
</dbReference>
<gene>
    <name evidence="2" type="ORF">NPIL_164921</name>
</gene>
<protein>
    <submittedName>
        <fullName evidence="2">Uncharacterized protein</fullName>
    </submittedName>
</protein>
<dbReference type="AlphaFoldDB" id="A0A8X6NBE3"/>
<evidence type="ECO:0000313" key="2">
    <source>
        <dbReference type="EMBL" id="GFT04059.1"/>
    </source>
</evidence>